<sequence length="174" mass="19494">MDFKNVKKQILQASDLSKKGSVDESIKDLVDFINEQDDYVTTSSCSGRAILFTSSYGDVTGHKKSKKDCKWLYTSHDLIDPDTFVNSVNLTEGDLQFKFEPFILHILCSNLEKARHLHTYAIGAGFRDSGLTVGKHGKITLAIRSNLRLEVPLSQGNVMLVSNFVILKFFSRTS</sequence>
<evidence type="ECO:0000256" key="11">
    <source>
        <dbReference type="ARBA" id="ARBA00049202"/>
    </source>
</evidence>
<comment type="catalytic activity">
    <reaction evidence="11">
        <text>4-demethyl-7-[(3S)-3-amino-3-carboxypropyl]wyosine(37) in tRNA(Phe) + S-adenosyl-L-methionine = 7-[(3S)-3-amino-3-carboxypropyl]wyosine(37) in tRNA(Phe) + S-adenosyl-L-homocysteine + H(+)</text>
        <dbReference type="Rhea" id="RHEA:36635"/>
        <dbReference type="Rhea" id="RHEA-COMP:10378"/>
        <dbReference type="Rhea" id="RHEA-COMP:10379"/>
        <dbReference type="ChEBI" id="CHEBI:15378"/>
        <dbReference type="ChEBI" id="CHEBI:57856"/>
        <dbReference type="ChEBI" id="CHEBI:59789"/>
        <dbReference type="ChEBI" id="CHEBI:73543"/>
        <dbReference type="ChEBI" id="CHEBI:73550"/>
        <dbReference type="EC" id="2.1.1.282"/>
    </reaction>
</comment>
<keyword evidence="15" id="KW-1185">Reference proteome</keyword>
<evidence type="ECO:0000313" key="15">
    <source>
        <dbReference type="Proteomes" id="UP000009046"/>
    </source>
</evidence>
<dbReference type="Gene3D" id="3.30.1960.10">
    <property type="entry name" value="tRNA wybutosine-synthesizing-like"/>
    <property type="match status" value="1"/>
</dbReference>
<evidence type="ECO:0000256" key="3">
    <source>
        <dbReference type="ARBA" id="ARBA00012750"/>
    </source>
</evidence>
<evidence type="ECO:0000256" key="5">
    <source>
        <dbReference type="ARBA" id="ARBA00022603"/>
    </source>
</evidence>
<keyword evidence="7" id="KW-0949">S-adenosyl-L-methionine</keyword>
<dbReference type="AlphaFoldDB" id="E0VRP2"/>
<dbReference type="GO" id="GO:0008168">
    <property type="term" value="F:methyltransferase activity"/>
    <property type="evidence" value="ECO:0007669"/>
    <property type="project" value="UniProtKB-KW"/>
</dbReference>
<dbReference type="Proteomes" id="UP000009046">
    <property type="component" value="Unassembled WGS sequence"/>
</dbReference>
<evidence type="ECO:0000259" key="12">
    <source>
        <dbReference type="Pfam" id="PF02676"/>
    </source>
</evidence>
<dbReference type="OMA" id="LGKWHHY"/>
<dbReference type="Pfam" id="PF02676">
    <property type="entry name" value="TYW3"/>
    <property type="match status" value="1"/>
</dbReference>
<evidence type="ECO:0000256" key="8">
    <source>
        <dbReference type="ARBA" id="ARBA00022694"/>
    </source>
</evidence>
<evidence type="ECO:0000256" key="4">
    <source>
        <dbReference type="ARBA" id="ARBA00016536"/>
    </source>
</evidence>
<dbReference type="STRING" id="121224.E0VRP2"/>
<reference evidence="14" key="3">
    <citation type="submission" date="2020-05" db="UniProtKB">
        <authorList>
            <consortium name="EnsemblMetazoa"/>
        </authorList>
    </citation>
    <scope>IDENTIFICATION</scope>
    <source>
        <strain evidence="14">USDA</strain>
    </source>
</reference>
<accession>E0VRP2</accession>
<dbReference type="CTD" id="8237963"/>
<evidence type="ECO:0000256" key="2">
    <source>
        <dbReference type="ARBA" id="ARBA00008569"/>
    </source>
</evidence>
<dbReference type="EMBL" id="AAZO01004698">
    <property type="status" value="NOT_ANNOTATED_CDS"/>
    <property type="molecule type" value="Genomic_DNA"/>
</dbReference>
<proteinExistence type="inferred from homology"/>
<keyword evidence="5" id="KW-0489">Methyltransferase</keyword>
<dbReference type="VEuPathDB" id="VectorBase:PHUM400440"/>
<dbReference type="GO" id="GO:0032259">
    <property type="term" value="P:methylation"/>
    <property type="evidence" value="ECO:0007669"/>
    <property type="project" value="UniProtKB-KW"/>
</dbReference>
<evidence type="ECO:0000256" key="6">
    <source>
        <dbReference type="ARBA" id="ARBA00022679"/>
    </source>
</evidence>
<dbReference type="RefSeq" id="XP_002428786.1">
    <property type="nucleotide sequence ID" value="XM_002428741.1"/>
</dbReference>
<organism>
    <name type="scientific">Pediculus humanus subsp. corporis</name>
    <name type="common">Body louse</name>
    <dbReference type="NCBI Taxonomy" id="121224"/>
    <lineage>
        <taxon>Eukaryota</taxon>
        <taxon>Metazoa</taxon>
        <taxon>Ecdysozoa</taxon>
        <taxon>Arthropoda</taxon>
        <taxon>Hexapoda</taxon>
        <taxon>Insecta</taxon>
        <taxon>Pterygota</taxon>
        <taxon>Neoptera</taxon>
        <taxon>Paraneoptera</taxon>
        <taxon>Psocodea</taxon>
        <taxon>Troctomorpha</taxon>
        <taxon>Phthiraptera</taxon>
        <taxon>Anoplura</taxon>
        <taxon>Pediculidae</taxon>
        <taxon>Pediculus</taxon>
    </lineage>
</organism>
<evidence type="ECO:0000256" key="9">
    <source>
        <dbReference type="ARBA" id="ARBA00025378"/>
    </source>
</evidence>
<dbReference type="PANTHER" id="PTHR48418:SF1">
    <property type="entry name" value="TRNA WYBUTOSINE-SYNTHESIZING PROTEIN 3"/>
    <property type="match status" value="1"/>
</dbReference>
<dbReference type="OrthoDB" id="263283at2759"/>
<comment type="similarity">
    <text evidence="2">Belongs to the TYW3 family.</text>
</comment>
<dbReference type="EMBL" id="DS235478">
    <property type="protein sequence ID" value="EEB16048.1"/>
    <property type="molecule type" value="Genomic_DNA"/>
</dbReference>
<keyword evidence="6" id="KW-0808">Transferase</keyword>
<protein>
    <recommendedName>
        <fullName evidence="4">tRNA wybutosine-synthesizing protein 3 homolog</fullName>
        <ecNumber evidence="3">2.1.1.282</ecNumber>
    </recommendedName>
    <alternativeName>
        <fullName evidence="10">tRNA(Phe) 7-((3-amino-3-carboxypropyl)-4-demethylwyosine(37)-N(4))-methyltransferase</fullName>
    </alternativeName>
</protein>
<dbReference type="PANTHER" id="PTHR48418">
    <property type="entry name" value="TRNA WYBUTOSINE-SYNTHESIZING PROTEIN 3"/>
    <property type="match status" value="1"/>
</dbReference>
<dbReference type="SUPFAM" id="SSF111278">
    <property type="entry name" value="SSo0622-like"/>
    <property type="match status" value="1"/>
</dbReference>
<name>E0VRP2_PEDHC</name>
<dbReference type="InterPro" id="IPR036602">
    <property type="entry name" value="tRNA_yW-synthesising-like_sf"/>
</dbReference>
<dbReference type="eggNOG" id="KOG1228">
    <property type="taxonomic scope" value="Eukaryota"/>
</dbReference>
<keyword evidence="8" id="KW-0819">tRNA processing</keyword>
<dbReference type="GO" id="GO:0008033">
    <property type="term" value="P:tRNA processing"/>
    <property type="evidence" value="ECO:0007669"/>
    <property type="project" value="UniProtKB-KW"/>
</dbReference>
<evidence type="ECO:0000313" key="13">
    <source>
        <dbReference type="EMBL" id="EEB16048.1"/>
    </source>
</evidence>
<evidence type="ECO:0000256" key="7">
    <source>
        <dbReference type="ARBA" id="ARBA00022691"/>
    </source>
</evidence>
<dbReference type="UniPathway" id="UPA00375"/>
<dbReference type="HOGENOM" id="CLU_047426_1_1_1"/>
<feature type="domain" description="tRNA wybutosine-synthesizing protein" evidence="12">
    <location>
        <begin position="7"/>
        <end position="162"/>
    </location>
</feature>
<comment type="function">
    <text evidence="9">Probable S-adenosyl-L-methionine-dependent methyltransferase that acts as a component of the wybutosine biosynthesis pathway. Wybutosine is a hyper modified guanosine with a tricyclic base found at the 3'-position adjacent to the anticodon of eukaryotic phenylalanine tRNA.</text>
</comment>
<dbReference type="KEGG" id="phu:Phum_PHUM400440"/>
<dbReference type="InterPro" id="IPR003827">
    <property type="entry name" value="tRNA_yW-synthesising"/>
</dbReference>
<comment type="pathway">
    <text evidence="1">tRNA modification; wybutosine-tRNA(Phe) biosynthesis.</text>
</comment>
<gene>
    <name evidence="14" type="primary">8237963</name>
    <name evidence="13" type="ORF">Phum_PHUM400440</name>
</gene>
<reference evidence="13" key="1">
    <citation type="submission" date="2007-04" db="EMBL/GenBank/DDBJ databases">
        <title>Annotation of Pediculus humanus corporis strain USDA.</title>
        <authorList>
            <person name="Kirkness E."/>
            <person name="Hannick L."/>
            <person name="Hass B."/>
            <person name="Bruggner R."/>
            <person name="Lawson D."/>
            <person name="Bidwell S."/>
            <person name="Joardar V."/>
            <person name="Caler E."/>
            <person name="Walenz B."/>
            <person name="Inman J."/>
            <person name="Schobel S."/>
            <person name="Galinsky K."/>
            <person name="Amedeo P."/>
            <person name="Strausberg R."/>
        </authorList>
    </citation>
    <scope>NUCLEOTIDE SEQUENCE</scope>
    <source>
        <strain evidence="13">USDA</strain>
    </source>
</reference>
<dbReference type="EC" id="2.1.1.282" evidence="3"/>
<evidence type="ECO:0000256" key="10">
    <source>
        <dbReference type="ARBA" id="ARBA00030554"/>
    </source>
</evidence>
<evidence type="ECO:0000256" key="1">
    <source>
        <dbReference type="ARBA" id="ARBA00004797"/>
    </source>
</evidence>
<evidence type="ECO:0000313" key="14">
    <source>
        <dbReference type="EnsemblMetazoa" id="PHUM400440-PA"/>
    </source>
</evidence>
<reference evidence="13" key="2">
    <citation type="submission" date="2007-04" db="EMBL/GenBank/DDBJ databases">
        <title>The genome of the human body louse.</title>
        <authorList>
            <consortium name="The Human Body Louse Genome Consortium"/>
            <person name="Kirkness E."/>
            <person name="Walenz B."/>
            <person name="Hass B."/>
            <person name="Bruggner R."/>
            <person name="Strausberg R."/>
        </authorList>
    </citation>
    <scope>NUCLEOTIDE SEQUENCE</scope>
    <source>
        <strain evidence="13">USDA</strain>
    </source>
</reference>
<dbReference type="InParanoid" id="E0VRP2"/>
<dbReference type="GeneID" id="8237963"/>
<dbReference type="EnsemblMetazoa" id="PHUM400440-RA">
    <property type="protein sequence ID" value="PHUM400440-PA"/>
    <property type="gene ID" value="PHUM400440"/>
</dbReference>